<dbReference type="Pfam" id="PF00575">
    <property type="entry name" value="S1"/>
    <property type="match status" value="1"/>
</dbReference>
<sequence>SAERDAMDRYTTAFLAERVGATFTARVSGVTRFGLFVTLDETGADGLVPVSTLAGDYDVHDEARIGAMWDYLTRECNLAETTIKRHQKHLTPFLEDLGDVPTERLRKLTPTQVLALSTKHTQHTGQTMRQEMQGTWKVFFRFCLQKGYLERNMEQAFPKIRTYRLSDVPRGISEEDALKTLESIDRTKPLGLRDFAIIQLFHTYGVRAGQLYSLKLEDILWRKNKIYFIGHKGGKERIEPLFDEVGESLLEYLLRGRPQAPHSEVFLTTRRPFQPLSSHGTISDIVGKRMDQAGVSRSKVSSHAFRHGLATRLLQQGQTIKTIADILGHRNINTTFIYTKVDVETLRQVSLEWPEVSP</sequence>
<dbReference type="Pfam" id="PF00589">
    <property type="entry name" value="Phage_integrase"/>
    <property type="match status" value="1"/>
</dbReference>
<dbReference type="GO" id="GO:0015074">
    <property type="term" value="P:DNA integration"/>
    <property type="evidence" value="ECO:0007669"/>
    <property type="project" value="InterPro"/>
</dbReference>
<dbReference type="CDD" id="cd01188">
    <property type="entry name" value="INT_RitA_C_like"/>
    <property type="match status" value="1"/>
</dbReference>
<feature type="domain" description="S1 motif" evidence="3">
    <location>
        <begin position="20"/>
        <end position="66"/>
    </location>
</feature>
<evidence type="ECO:0008006" key="6">
    <source>
        <dbReference type="Google" id="ProtNLM"/>
    </source>
</evidence>
<dbReference type="InterPro" id="IPR013762">
    <property type="entry name" value="Integrase-like_cat_sf"/>
</dbReference>
<evidence type="ECO:0000256" key="1">
    <source>
        <dbReference type="ARBA" id="ARBA00023125"/>
    </source>
</evidence>
<dbReference type="PROSITE" id="PS50126">
    <property type="entry name" value="S1"/>
    <property type="match status" value="1"/>
</dbReference>
<dbReference type="Gene3D" id="1.10.443.10">
    <property type="entry name" value="Intergrase catalytic core"/>
    <property type="match status" value="1"/>
</dbReference>
<dbReference type="Gene3D" id="2.40.50.140">
    <property type="entry name" value="Nucleic acid-binding proteins"/>
    <property type="match status" value="1"/>
</dbReference>
<dbReference type="InterPro" id="IPR011010">
    <property type="entry name" value="DNA_brk_join_enz"/>
</dbReference>
<evidence type="ECO:0000256" key="2">
    <source>
        <dbReference type="ARBA" id="ARBA00023172"/>
    </source>
</evidence>
<dbReference type="PROSITE" id="PS51898">
    <property type="entry name" value="TYR_RECOMBINASE"/>
    <property type="match status" value="1"/>
</dbReference>
<dbReference type="AlphaFoldDB" id="A0A0F9BPI2"/>
<dbReference type="InterPro" id="IPR010998">
    <property type="entry name" value="Integrase_recombinase_N"/>
</dbReference>
<protein>
    <recommendedName>
        <fullName evidence="6">Tyr recombinase domain-containing protein</fullName>
    </recommendedName>
</protein>
<dbReference type="GO" id="GO:0006310">
    <property type="term" value="P:DNA recombination"/>
    <property type="evidence" value="ECO:0007669"/>
    <property type="project" value="UniProtKB-KW"/>
</dbReference>
<keyword evidence="2" id="KW-0233">DNA recombination</keyword>
<name>A0A0F9BPI2_9ZZZZ</name>
<dbReference type="InterPro" id="IPR002104">
    <property type="entry name" value="Integrase_catalytic"/>
</dbReference>
<dbReference type="InterPro" id="IPR012340">
    <property type="entry name" value="NA-bd_OB-fold"/>
</dbReference>
<feature type="non-terminal residue" evidence="5">
    <location>
        <position position="1"/>
    </location>
</feature>
<dbReference type="InterPro" id="IPR050090">
    <property type="entry name" value="Tyrosine_recombinase_XerCD"/>
</dbReference>
<dbReference type="Gene3D" id="1.10.150.130">
    <property type="match status" value="1"/>
</dbReference>
<accession>A0A0F9BPI2</accession>
<organism evidence="5">
    <name type="scientific">marine sediment metagenome</name>
    <dbReference type="NCBI Taxonomy" id="412755"/>
    <lineage>
        <taxon>unclassified sequences</taxon>
        <taxon>metagenomes</taxon>
        <taxon>ecological metagenomes</taxon>
    </lineage>
</organism>
<keyword evidence="1" id="KW-0238">DNA-binding</keyword>
<gene>
    <name evidence="5" type="ORF">LCGC14_2702930</name>
</gene>
<comment type="caution">
    <text evidence="5">The sequence shown here is derived from an EMBL/GenBank/DDBJ whole genome shotgun (WGS) entry which is preliminary data.</text>
</comment>
<proteinExistence type="predicted"/>
<evidence type="ECO:0000259" key="3">
    <source>
        <dbReference type="PROSITE" id="PS50126"/>
    </source>
</evidence>
<dbReference type="PANTHER" id="PTHR30349:SF81">
    <property type="entry name" value="TYROSINE RECOMBINASE XERC"/>
    <property type="match status" value="1"/>
</dbReference>
<dbReference type="GO" id="GO:0003677">
    <property type="term" value="F:DNA binding"/>
    <property type="evidence" value="ECO:0007669"/>
    <property type="project" value="UniProtKB-KW"/>
</dbReference>
<dbReference type="InterPro" id="IPR003029">
    <property type="entry name" value="S1_domain"/>
</dbReference>
<dbReference type="CDD" id="cd04471">
    <property type="entry name" value="S1_RNase_R"/>
    <property type="match status" value="1"/>
</dbReference>
<dbReference type="EMBL" id="LAZR01048210">
    <property type="protein sequence ID" value="KKK92439.1"/>
    <property type="molecule type" value="Genomic_DNA"/>
</dbReference>
<dbReference type="PANTHER" id="PTHR30349">
    <property type="entry name" value="PHAGE INTEGRASE-RELATED"/>
    <property type="match status" value="1"/>
</dbReference>
<dbReference type="SUPFAM" id="SSF50249">
    <property type="entry name" value="Nucleic acid-binding proteins"/>
    <property type="match status" value="1"/>
</dbReference>
<feature type="domain" description="Tyr recombinase" evidence="4">
    <location>
        <begin position="167"/>
        <end position="351"/>
    </location>
</feature>
<reference evidence="5" key="1">
    <citation type="journal article" date="2015" name="Nature">
        <title>Complex archaea that bridge the gap between prokaryotes and eukaryotes.</title>
        <authorList>
            <person name="Spang A."/>
            <person name="Saw J.H."/>
            <person name="Jorgensen S.L."/>
            <person name="Zaremba-Niedzwiedzka K."/>
            <person name="Martijn J."/>
            <person name="Lind A.E."/>
            <person name="van Eijk R."/>
            <person name="Schleper C."/>
            <person name="Guy L."/>
            <person name="Ettema T.J."/>
        </authorList>
    </citation>
    <scope>NUCLEOTIDE SEQUENCE</scope>
</reference>
<dbReference type="SUPFAM" id="SSF56349">
    <property type="entry name" value="DNA breaking-rejoining enzymes"/>
    <property type="match status" value="1"/>
</dbReference>
<evidence type="ECO:0000313" key="5">
    <source>
        <dbReference type="EMBL" id="KKK92439.1"/>
    </source>
</evidence>
<evidence type="ECO:0000259" key="4">
    <source>
        <dbReference type="PROSITE" id="PS51898"/>
    </source>
</evidence>